<proteinExistence type="predicted"/>
<dbReference type="AlphaFoldDB" id="A0A0E9XGN3"/>
<sequence length="44" mass="5170">MKWKASSRTPKLVALIWLLIEPIKLSIWCRKMVPVITMCNILML</sequence>
<protein>
    <submittedName>
        <fullName evidence="1">Uncharacterized protein</fullName>
    </submittedName>
</protein>
<organism evidence="1">
    <name type="scientific">Anguilla anguilla</name>
    <name type="common">European freshwater eel</name>
    <name type="synonym">Muraena anguilla</name>
    <dbReference type="NCBI Taxonomy" id="7936"/>
    <lineage>
        <taxon>Eukaryota</taxon>
        <taxon>Metazoa</taxon>
        <taxon>Chordata</taxon>
        <taxon>Craniata</taxon>
        <taxon>Vertebrata</taxon>
        <taxon>Euteleostomi</taxon>
        <taxon>Actinopterygii</taxon>
        <taxon>Neopterygii</taxon>
        <taxon>Teleostei</taxon>
        <taxon>Anguilliformes</taxon>
        <taxon>Anguillidae</taxon>
        <taxon>Anguilla</taxon>
    </lineage>
</organism>
<dbReference type="EMBL" id="GBXM01007577">
    <property type="protein sequence ID" value="JAI01001.1"/>
    <property type="molecule type" value="Transcribed_RNA"/>
</dbReference>
<evidence type="ECO:0000313" key="1">
    <source>
        <dbReference type="EMBL" id="JAI01001.1"/>
    </source>
</evidence>
<name>A0A0E9XGN3_ANGAN</name>
<reference evidence="1" key="2">
    <citation type="journal article" date="2015" name="Fish Shellfish Immunol.">
        <title>Early steps in the European eel (Anguilla anguilla)-Vibrio vulnificus interaction in the gills: Role of the RtxA13 toxin.</title>
        <authorList>
            <person name="Callol A."/>
            <person name="Pajuelo D."/>
            <person name="Ebbesson L."/>
            <person name="Teles M."/>
            <person name="MacKenzie S."/>
            <person name="Amaro C."/>
        </authorList>
    </citation>
    <scope>NUCLEOTIDE SEQUENCE</scope>
</reference>
<reference evidence="1" key="1">
    <citation type="submission" date="2014-11" db="EMBL/GenBank/DDBJ databases">
        <authorList>
            <person name="Amaro Gonzalez C."/>
        </authorList>
    </citation>
    <scope>NUCLEOTIDE SEQUENCE</scope>
</reference>
<accession>A0A0E9XGN3</accession>